<dbReference type="InterPro" id="IPR027417">
    <property type="entry name" value="P-loop_NTPase"/>
</dbReference>
<dbReference type="Gene3D" id="3.40.50.300">
    <property type="entry name" value="P-loop containing nucleotide triphosphate hydrolases"/>
    <property type="match status" value="1"/>
</dbReference>
<evidence type="ECO:0000313" key="3">
    <source>
        <dbReference type="EMBL" id="SVD26014.1"/>
    </source>
</evidence>
<proteinExistence type="inferred from homology"/>
<dbReference type="EMBL" id="UINC01139457">
    <property type="protein sequence ID" value="SVD26014.1"/>
    <property type="molecule type" value="Genomic_DNA"/>
</dbReference>
<protein>
    <recommendedName>
        <fullName evidence="4">Dephospho-CoA kinase</fullName>
    </recommendedName>
</protein>
<gene>
    <name evidence="3" type="ORF">METZ01_LOCUS378868</name>
</gene>
<keyword evidence="2" id="KW-0067">ATP-binding</keyword>
<accession>A0A382TVC8</accession>
<dbReference type="InterPro" id="IPR001977">
    <property type="entry name" value="Depp_CoAkinase"/>
</dbReference>
<dbReference type="GO" id="GO:0004140">
    <property type="term" value="F:dephospho-CoA kinase activity"/>
    <property type="evidence" value="ECO:0007669"/>
    <property type="project" value="InterPro"/>
</dbReference>
<keyword evidence="1" id="KW-0547">Nucleotide-binding</keyword>
<dbReference type="AlphaFoldDB" id="A0A382TVC8"/>
<dbReference type="PANTHER" id="PTHR10695:SF46">
    <property type="entry name" value="BIFUNCTIONAL COENZYME A SYNTHASE-RELATED"/>
    <property type="match status" value="1"/>
</dbReference>
<reference evidence="3" key="1">
    <citation type="submission" date="2018-05" db="EMBL/GenBank/DDBJ databases">
        <authorList>
            <person name="Lanie J.A."/>
            <person name="Ng W.-L."/>
            <person name="Kazmierczak K.M."/>
            <person name="Andrzejewski T.M."/>
            <person name="Davidsen T.M."/>
            <person name="Wayne K.J."/>
            <person name="Tettelin H."/>
            <person name="Glass J.I."/>
            <person name="Rusch D."/>
            <person name="Podicherti R."/>
            <person name="Tsui H.-C.T."/>
            <person name="Winkler M.E."/>
        </authorList>
    </citation>
    <scope>NUCLEOTIDE SEQUENCE</scope>
</reference>
<evidence type="ECO:0000256" key="1">
    <source>
        <dbReference type="ARBA" id="ARBA00022741"/>
    </source>
</evidence>
<evidence type="ECO:0000256" key="2">
    <source>
        <dbReference type="ARBA" id="ARBA00022840"/>
    </source>
</evidence>
<dbReference type="SUPFAM" id="SSF52540">
    <property type="entry name" value="P-loop containing nucleoside triphosphate hydrolases"/>
    <property type="match status" value="1"/>
</dbReference>
<evidence type="ECO:0008006" key="4">
    <source>
        <dbReference type="Google" id="ProtNLM"/>
    </source>
</evidence>
<dbReference type="CDD" id="cd02022">
    <property type="entry name" value="DPCK"/>
    <property type="match status" value="1"/>
</dbReference>
<dbReference type="PROSITE" id="PS51219">
    <property type="entry name" value="DPCK"/>
    <property type="match status" value="1"/>
</dbReference>
<dbReference type="PANTHER" id="PTHR10695">
    <property type="entry name" value="DEPHOSPHO-COA KINASE-RELATED"/>
    <property type="match status" value="1"/>
</dbReference>
<feature type="non-terminal residue" evidence="3">
    <location>
        <position position="163"/>
    </location>
</feature>
<dbReference type="HAMAP" id="MF_00376">
    <property type="entry name" value="Dephospho_CoA_kinase"/>
    <property type="match status" value="1"/>
</dbReference>
<dbReference type="Pfam" id="PF01121">
    <property type="entry name" value="CoaE"/>
    <property type="match status" value="1"/>
</dbReference>
<organism evidence="3">
    <name type="scientific">marine metagenome</name>
    <dbReference type="NCBI Taxonomy" id="408172"/>
    <lineage>
        <taxon>unclassified sequences</taxon>
        <taxon>metagenomes</taxon>
        <taxon>ecological metagenomes</taxon>
    </lineage>
</organism>
<dbReference type="GO" id="GO:0015937">
    <property type="term" value="P:coenzyme A biosynthetic process"/>
    <property type="evidence" value="ECO:0007669"/>
    <property type="project" value="InterPro"/>
</dbReference>
<dbReference type="NCBIfam" id="TIGR00152">
    <property type="entry name" value="dephospho-CoA kinase"/>
    <property type="match status" value="1"/>
</dbReference>
<sequence length="163" mass="18528">MFVIGLTGGIGSGKTEASKILEAFGAKTINADIFGHYIYKKNTKAWKKIVEEFGQTILDKDGNIVRSKLAKRVFSSKNELEKLNHICHPEIKNLVIEELNQFRLDEISIVVVEAAILIEANWKDIVDEVWSIESKTSIIFNRVKKRDGINHQAIQLRMDSQMD</sequence>
<dbReference type="GO" id="GO:0005524">
    <property type="term" value="F:ATP binding"/>
    <property type="evidence" value="ECO:0007669"/>
    <property type="project" value="UniProtKB-KW"/>
</dbReference>
<name>A0A382TVC8_9ZZZZ</name>